<reference evidence="10" key="1">
    <citation type="submission" date="2022-11" db="UniProtKB">
        <authorList>
            <consortium name="EnsemblMetazoa"/>
        </authorList>
    </citation>
    <scope>IDENTIFICATION</scope>
</reference>
<evidence type="ECO:0000313" key="10">
    <source>
        <dbReference type="EnsemblMetazoa" id="XP_038053616.1"/>
    </source>
</evidence>
<evidence type="ECO:0000256" key="3">
    <source>
        <dbReference type="ARBA" id="ARBA00022737"/>
    </source>
</evidence>
<feature type="compositionally biased region" description="Polar residues" evidence="6">
    <location>
        <begin position="1974"/>
        <end position="1983"/>
    </location>
</feature>
<dbReference type="InterPro" id="IPR013783">
    <property type="entry name" value="Ig-like_fold"/>
</dbReference>
<dbReference type="PANTHER" id="PTHR46730">
    <property type="entry name" value="POLYCYSTIN-1"/>
    <property type="match status" value="1"/>
</dbReference>
<comment type="subcellular location">
    <subcellularLocation>
        <location evidence="1">Membrane</location>
    </subcellularLocation>
</comment>
<evidence type="ECO:0000256" key="7">
    <source>
        <dbReference type="SAM" id="Phobius"/>
    </source>
</evidence>
<keyword evidence="3" id="KW-0677">Repeat</keyword>
<name>A0A913ZR99_PATMI</name>
<feature type="domain" description="PKD/REJ-like" evidence="9">
    <location>
        <begin position="2550"/>
        <end position="2952"/>
    </location>
</feature>
<organism evidence="10 11">
    <name type="scientific">Patiria miniata</name>
    <name type="common">Bat star</name>
    <name type="synonym">Asterina miniata</name>
    <dbReference type="NCBI Taxonomy" id="46514"/>
    <lineage>
        <taxon>Eukaryota</taxon>
        <taxon>Metazoa</taxon>
        <taxon>Echinodermata</taxon>
        <taxon>Eleutherozoa</taxon>
        <taxon>Asterozoa</taxon>
        <taxon>Asteroidea</taxon>
        <taxon>Valvatacea</taxon>
        <taxon>Valvatida</taxon>
        <taxon>Asterinidae</taxon>
        <taxon>Patiria</taxon>
    </lineage>
</organism>
<keyword evidence="5 7" id="KW-0472">Membrane</keyword>
<dbReference type="GeneID" id="119726071"/>
<dbReference type="Gene3D" id="2.60.40.10">
    <property type="entry name" value="Immunoglobulins"/>
    <property type="match status" value="1"/>
</dbReference>
<feature type="compositionally biased region" description="Polar residues" evidence="6">
    <location>
        <begin position="1906"/>
        <end position="1923"/>
    </location>
</feature>
<evidence type="ECO:0000256" key="8">
    <source>
        <dbReference type="SAM" id="SignalP"/>
    </source>
</evidence>
<accession>A0A913ZR99</accession>
<evidence type="ECO:0000313" key="11">
    <source>
        <dbReference type="Proteomes" id="UP000887568"/>
    </source>
</evidence>
<dbReference type="EnsemblMetazoa" id="XM_038197688.1">
    <property type="protein sequence ID" value="XP_038053616.1"/>
    <property type="gene ID" value="LOC119726071"/>
</dbReference>
<dbReference type="GO" id="GO:0006816">
    <property type="term" value="P:calcium ion transport"/>
    <property type="evidence" value="ECO:0007669"/>
    <property type="project" value="TreeGrafter"/>
</dbReference>
<feature type="signal peptide" evidence="8">
    <location>
        <begin position="1"/>
        <end position="25"/>
    </location>
</feature>
<dbReference type="RefSeq" id="XP_038053616.1">
    <property type="nucleotide sequence ID" value="XM_038197688.1"/>
</dbReference>
<evidence type="ECO:0000256" key="1">
    <source>
        <dbReference type="ARBA" id="ARBA00004370"/>
    </source>
</evidence>
<keyword evidence="11" id="KW-1185">Reference proteome</keyword>
<evidence type="ECO:0000256" key="6">
    <source>
        <dbReference type="SAM" id="MobiDB-lite"/>
    </source>
</evidence>
<feature type="compositionally biased region" description="Basic and acidic residues" evidence="6">
    <location>
        <begin position="2405"/>
        <end position="2416"/>
    </location>
</feature>
<keyword evidence="2 7" id="KW-0812">Transmembrane</keyword>
<feature type="compositionally biased region" description="Polar residues" evidence="6">
    <location>
        <begin position="1930"/>
        <end position="1941"/>
    </location>
</feature>
<keyword evidence="8" id="KW-0732">Signal</keyword>
<evidence type="ECO:0000256" key="2">
    <source>
        <dbReference type="ARBA" id="ARBA00022692"/>
    </source>
</evidence>
<dbReference type="InterPro" id="IPR000203">
    <property type="entry name" value="GPS"/>
</dbReference>
<dbReference type="Pfam" id="PF02010">
    <property type="entry name" value="REJ"/>
    <property type="match status" value="1"/>
</dbReference>
<dbReference type="Proteomes" id="UP000887568">
    <property type="component" value="Unplaced"/>
</dbReference>
<keyword evidence="4 7" id="KW-1133">Transmembrane helix</keyword>
<protein>
    <recommendedName>
        <fullName evidence="9">PKD/REJ-like domain-containing protein</fullName>
    </recommendedName>
</protein>
<feature type="compositionally biased region" description="Polar residues" evidence="6">
    <location>
        <begin position="766"/>
        <end position="780"/>
    </location>
</feature>
<dbReference type="Pfam" id="PF01825">
    <property type="entry name" value="GPS"/>
    <property type="match status" value="1"/>
</dbReference>
<dbReference type="GO" id="GO:0005261">
    <property type="term" value="F:monoatomic cation channel activity"/>
    <property type="evidence" value="ECO:0007669"/>
    <property type="project" value="TreeGrafter"/>
</dbReference>
<dbReference type="InterPro" id="IPR002859">
    <property type="entry name" value="PKD/REJ-like"/>
</dbReference>
<dbReference type="InterPro" id="IPR046338">
    <property type="entry name" value="GAIN_dom_sf"/>
</dbReference>
<evidence type="ECO:0000259" key="9">
    <source>
        <dbReference type="Pfam" id="PF02010"/>
    </source>
</evidence>
<evidence type="ECO:0000256" key="5">
    <source>
        <dbReference type="ARBA" id="ARBA00023136"/>
    </source>
</evidence>
<proteinExistence type="predicted"/>
<feature type="chain" id="PRO_5037640620" description="PKD/REJ-like domain-containing protein" evidence="8">
    <location>
        <begin position="26"/>
        <end position="3315"/>
    </location>
</feature>
<sequence length="3315" mass="358021">MGRQIFLIGTLAVATCVCLFPALDGKPSPQRPQVLRRGCIQMRLAQDGDPQLDLPDLPSAIQTTFDRFSESWLLGRESQKERMLQASDVQTLIEESLPKLALIDAYGELAHQAASASKTWGGIVRNVTLEYSRGLMQDALRNSDQQTTVMPVLPGPGGRQKRSSITPPPASEEVTYGYPSFSVPPLMDFDISERADLLRKLAYYGVLFFKEETTRVGEGAPTTESSSVPHAAPFESFLDSLLAAHISGVMKPVVAGPGMFGNDGVTGGLLDGWTGIFGSFSRDDLTTHETTTDSGDNNPIDFDPTGGLQFVSLLRTLQGQVQRWIEEDSPDRPALYQVNCSMVGEDRSSSVACRVCPPSETSADADRVIDSLSSKLMEPFSLLRLELQDVSESIEGRYRDWIARMRRQENANYWTIVGERVLAWRLEVERGWKGVEEWARGHHTITENRVGCCCLSLWPVQAQDIRTPNVLPIGDNDCSTRVGETMARVIEGAGFPTAETDWLVKLVQAWTKLIQKSEVSWTDQVRAAVETSKTDLMKIGVYKRLFQQIKPTLNRMKMTFRASADTTMFGEAEQVDLAQEFEKFGFYGLLMYPRAELLTQLQIETRNWQAQPSQREANFELYLAKIFALLANQVYDAFQITDANGVGFAGRTNGTDYSSAEIAARQKFSDTIQSPISAFAEIKKLAFNGTFKGEPGFTTMCVADTGECLFCGSQVFKALATEGGIMEQLESYHDLMLSADLLLAEYLQSIGDKNPATTAPEEANNGMGSATTTSHPTTESPVMQIIPNPISMEVLSQSSTDGNLQCKTLGFDPDTWQPDFSQIIFPEDLKLQLENLTLTHDWSATVAQAKEAQQELQGLLSGIIQRSSVKIFRLEAYVRFLQQTVSLYRHAANLRAQIVPLTAGVQSRPIEITDDDIFGSFQKAALITLLVTDDPTSTSGIGSFTSSSSSEFDTFTLNAIEKILEHFEAIFLPSPDHNLKIPDIAEYLQGVKESLKGATGNVLQTSTWLVYSQSQYQGDLSTFDIQSCERQRKLKQFICNLCTNSDSASQQFGENFATYDIMISQYHQVLEQTAQTMSEVVHAYLESIRDSNGGVDPAPTTHASTSDVDHTTESPGLIPRPISLSALSASDLGACRSASFLGNNWELDVAGILPEVLREQAMNLTRDRGWAERVSTAKQSRQDLQALLGGIIEQSSDTLVRVEAYDRFLSQTLAMFEHVAELQAKLTHSTFTASEPIEDSVSQTFHKIALVAVILYHETTSYDAADNVYTTKSSEFDPFVVGAIDMLLGYDMEGRMPSGGHDADVEGRPDLGSFLKEIKNLQAGYLEGLMKMMARDDQSQYPGEDGSSSPFEVDTCKYSFRTQSNTCSICADLAIASYQYAHVFSTVDSYVTQYHDTLEMKAAEISEQVDAYLEANPTTGVDGGDGNPPQQHGPQCATTTYAPEWRVVTHADTLVSEPIQWLVGNFSEILSQSTQPIRESHEAMRKRTLLLDVFNTVLLYQSVDPVKVFVASSLVDNVMYSVTSTWMEVLKLATPSSDSIMTDGDAARSDPSMVTGGGSVMPPAGLVANFGIPASLFFLKPQTVERLQAIYSVELAEISESPALQLLEHLHSDYPDHLESYLYTLAQEVLSASDRHRMEDPKMSMIDKETRFLFEELFGHLQMREYLGMAFRAVDEMWQKMAQSGPSSTTDAQTPAHVTVECTRSSRFNPVPVNCSVCWKTEAETLMQEVNAAARPAMEELQAFLEQRSRRLMAYIMPAELVFKRISNHVSLSAVVGVFGVRDFLGELPRCGVWEAEFRRNGDYAIGEGRGSANAGDGRRGNGTSSPVGGTGDAGKDGPDGSGKATVTDGQGVTQQAPFGGDDGGGTVAPSGGGDTAGGDKGTGETSTPIPGGSGNGNPYKDASGDHSTQSPIDKVDNSTQASDAKDAKLQNSTLASPTQGQRDDKEGSSVGKTATQETVHRGDKGDSLDGTMPQVTAQNDGDGSNAGVTHHPPNRGEDGVNGGTEILAETEAPITDRNEGGGSNIGITYPPKDQQQDGTDSTGLEETVTRDGGRYPQDGNSLGGTEAPITDRNEGGGSNVGITYPPKDQQRDGTDSTGLEETVTRGGGQYPQDGNSFGRTEAPITVRNDEENGNHAGITYPKSPTDHAGPTTPSGDRNHQNGKDDPGIRKDGTTPSDDRVDDEVATTESSDGEGPHRGDGVTEDGGDGETPNEGGGVTREPDNGDGSPSKGDVTQEPGDGERPGTDGETPGVVDATREPVDGETPGPDGERPDGETPGVVKATQEPGDGETQRPGPDGERPDGETPGVVKATQEPGDGETRRPGPDGERPDGETPGVVKATQEPGDGETQRPGPDGERPDGETPGVVEATQEPGDRETRRPGPDGERPDGETPGVVDATQDPGDGDRPDPDGERPTVEIPKVVAIVSGPHEIPFCGSLLVRGSASVGPSLTYTWAITSSQGTSEALSARLKTINDNNYSDLKLAGELLTVGVMYTVTLTVSGGRAMPNTATHKVRKLPEAVMKPGLEIRHRRLGDNNVVLASKRVVLVADVQFYSSCIESSSVDFIWTVTGANGQNIPGIVPDVINRGGRNQRFWAHKLPVGQPITISVAIPPNGETVLVRTTTSITITVQRSDLVASIKGGNKVTVGRDAAEKLSLDASESYDPDNDEARLSYSWSCTGNGGESSDCTGLPSALDKPVLEVTPSSLSVGSYTFVVTVSRSQGEGEATARVMVEVDNGDPPQMKLRAPFMGMFKPSRRVVVNAGIRKAALVESVEWRVLGETVQGATTSIVKKPDTVTASFSLPAGVLSAGRDYTISATAKDSNGNTLTSGATTITIYKGVTGCELQLISTEYRVFEIIDINVVGCMGEGQLSYKAFVAPSADSKKRQVLTTSASDQSRLNQDRAVEVPDAATVAIIVKVCDETRSCQVVSQEGIAQVKEATEQGIQAVKNARMESVQKGDFVGAVHQNGMLVKYGPADSTGRRRRRGAYEEARDRHHAFFLNATSDFPNLDVSQWDSVAVDLDSFLVEEMEAKLDAVDNIQTMLTSYLELNPEEFDGDARDSILKKIGEVMMDLTPDTQESRDLIRRCRTMIRQITTHAGRGLAEGDSITTPTGRSTVHIKRLTLQASQAIQAGTTMLKFPPSLEHIGTSVTLNVEEYDDTEDFNSETSRTQPLSGPIRSITMQDENGVAYNVVDIPDPIEITFPQIDGKHICLYYDDGDKMWSKKGLTTKQARAGDAVTCQTSHLTDFAIAGDVNNGGVVDPNKGTIVPIAGLTVAAVAGIIVGVLALLVIVVLIVFMVLKVSKNKKVNPKD</sequence>
<feature type="compositionally biased region" description="Basic and acidic residues" evidence="6">
    <location>
        <begin position="2157"/>
        <end position="2179"/>
    </location>
</feature>
<feature type="compositionally biased region" description="Polar residues" evidence="6">
    <location>
        <begin position="1848"/>
        <end position="1857"/>
    </location>
</feature>
<feature type="compositionally biased region" description="Basic and acidic residues" evidence="6">
    <location>
        <begin position="2374"/>
        <end position="2391"/>
    </location>
</feature>
<dbReference type="GO" id="GO:0005886">
    <property type="term" value="C:plasma membrane"/>
    <property type="evidence" value="ECO:0007669"/>
    <property type="project" value="TreeGrafter"/>
</dbReference>
<feature type="compositionally biased region" description="Basic and acidic residues" evidence="6">
    <location>
        <begin position="2319"/>
        <end position="2333"/>
    </location>
</feature>
<evidence type="ECO:0000256" key="4">
    <source>
        <dbReference type="ARBA" id="ARBA00022989"/>
    </source>
</evidence>
<dbReference type="PANTHER" id="PTHR46730:SF1">
    <property type="entry name" value="PLAT DOMAIN-CONTAINING PROTEIN"/>
    <property type="match status" value="1"/>
</dbReference>
<feature type="compositionally biased region" description="Gly residues" evidence="6">
    <location>
        <begin position="1861"/>
        <end position="1881"/>
    </location>
</feature>
<feature type="region of interest" description="Disordered" evidence="6">
    <location>
        <begin position="1091"/>
        <end position="1115"/>
    </location>
</feature>
<dbReference type="SMART" id="SM00303">
    <property type="entry name" value="GPS"/>
    <property type="match status" value="1"/>
</dbReference>
<feature type="region of interest" description="Disordered" evidence="6">
    <location>
        <begin position="753"/>
        <end position="780"/>
    </location>
</feature>
<feature type="transmembrane region" description="Helical" evidence="7">
    <location>
        <begin position="3273"/>
        <end position="3303"/>
    </location>
</feature>
<feature type="region of interest" description="Disordered" evidence="6">
    <location>
        <begin position="151"/>
        <end position="172"/>
    </location>
</feature>
<dbReference type="Gene3D" id="2.60.220.50">
    <property type="match status" value="1"/>
</dbReference>
<feature type="region of interest" description="Disordered" evidence="6">
    <location>
        <begin position="1804"/>
        <end position="2416"/>
    </location>
</feature>
<feature type="region of interest" description="Disordered" evidence="6">
    <location>
        <begin position="1415"/>
        <end position="1437"/>
    </location>
</feature>
<feature type="compositionally biased region" description="Basic and acidic residues" evidence="6">
    <location>
        <begin position="1959"/>
        <end position="1968"/>
    </location>
</feature>
<dbReference type="OrthoDB" id="8178002at2759"/>
<feature type="compositionally biased region" description="Polar residues" evidence="6">
    <location>
        <begin position="1428"/>
        <end position="1437"/>
    </location>
</feature>